<proteinExistence type="predicted"/>
<dbReference type="Gene3D" id="2.60.40.10">
    <property type="entry name" value="Immunoglobulins"/>
    <property type="match status" value="1"/>
</dbReference>
<keyword evidence="4" id="KW-1185">Reference proteome</keyword>
<dbReference type="InterPro" id="IPR013783">
    <property type="entry name" value="Ig-like_fold"/>
</dbReference>
<evidence type="ECO:0000313" key="4">
    <source>
        <dbReference type="Proteomes" id="UP000282515"/>
    </source>
</evidence>
<dbReference type="EMBL" id="RDBF01000007">
    <property type="protein sequence ID" value="RLV55584.1"/>
    <property type="molecule type" value="Genomic_DNA"/>
</dbReference>
<keyword evidence="2" id="KW-0732">Signal</keyword>
<dbReference type="OrthoDB" id="5149814at2"/>
<sequence length="202" mass="21218">MRTLAVVAALALIAHPTVGVAAPEIRVVPGERYVAEVPANAVFDAKRRWVPGEERSVEFTVRNDGEENATSVWVALEGGNDPDALLADEHVRLDVRVDDGAWQPLQPDGTPAVVRDTVVTPGTTTAVTLRATFDAAAGNVTQRSSLDLPLVVGMSGDQDGPVPAPGQLPATGSVLGPVVVVGGLLLLLIGHAVRPRKERRPR</sequence>
<dbReference type="RefSeq" id="WP_121794586.1">
    <property type="nucleotide sequence ID" value="NZ_RDBF01000007.1"/>
</dbReference>
<dbReference type="GO" id="GO:0005975">
    <property type="term" value="P:carbohydrate metabolic process"/>
    <property type="evidence" value="ECO:0007669"/>
    <property type="project" value="UniProtKB-ARBA"/>
</dbReference>
<name>A0A3L8PK69_9ACTN</name>
<evidence type="ECO:0000313" key="3">
    <source>
        <dbReference type="EMBL" id="RLV55584.1"/>
    </source>
</evidence>
<dbReference type="Proteomes" id="UP000282515">
    <property type="component" value="Unassembled WGS sequence"/>
</dbReference>
<keyword evidence="1" id="KW-0812">Transmembrane</keyword>
<feature type="transmembrane region" description="Helical" evidence="1">
    <location>
        <begin position="174"/>
        <end position="193"/>
    </location>
</feature>
<dbReference type="AlphaFoldDB" id="A0A3L8PK69"/>
<evidence type="ECO:0000256" key="2">
    <source>
        <dbReference type="SAM" id="SignalP"/>
    </source>
</evidence>
<organism evidence="3 4">
    <name type="scientific">Aeromicrobium phragmitis</name>
    <dbReference type="NCBI Taxonomy" id="2478914"/>
    <lineage>
        <taxon>Bacteria</taxon>
        <taxon>Bacillati</taxon>
        <taxon>Actinomycetota</taxon>
        <taxon>Actinomycetes</taxon>
        <taxon>Propionibacteriales</taxon>
        <taxon>Nocardioidaceae</taxon>
        <taxon>Aeromicrobium</taxon>
    </lineage>
</organism>
<keyword evidence="1" id="KW-0472">Membrane</keyword>
<feature type="signal peptide" evidence="2">
    <location>
        <begin position="1"/>
        <end position="21"/>
    </location>
</feature>
<comment type="caution">
    <text evidence="3">The sequence shown here is derived from an EMBL/GenBank/DDBJ whole genome shotgun (WGS) entry which is preliminary data.</text>
</comment>
<feature type="chain" id="PRO_5018130484" description="LPXTG cell wall anchor domain-containing protein" evidence="2">
    <location>
        <begin position="22"/>
        <end position="202"/>
    </location>
</feature>
<gene>
    <name evidence="3" type="ORF">D9V41_10900</name>
</gene>
<accession>A0A3L8PK69</accession>
<evidence type="ECO:0000256" key="1">
    <source>
        <dbReference type="SAM" id="Phobius"/>
    </source>
</evidence>
<evidence type="ECO:0008006" key="5">
    <source>
        <dbReference type="Google" id="ProtNLM"/>
    </source>
</evidence>
<protein>
    <recommendedName>
        <fullName evidence="5">LPXTG cell wall anchor domain-containing protein</fullName>
    </recommendedName>
</protein>
<reference evidence="3 4" key="1">
    <citation type="submission" date="2018-10" db="EMBL/GenBank/DDBJ databases">
        <title>Aeromicrobium sp. 9W16Y-2 whole genome shotgun sequence.</title>
        <authorList>
            <person name="Li F."/>
        </authorList>
    </citation>
    <scope>NUCLEOTIDE SEQUENCE [LARGE SCALE GENOMIC DNA]</scope>
    <source>
        <strain evidence="3 4">9W16Y-2</strain>
    </source>
</reference>
<keyword evidence="1" id="KW-1133">Transmembrane helix</keyword>